<evidence type="ECO:0000256" key="1">
    <source>
        <dbReference type="SAM" id="Phobius"/>
    </source>
</evidence>
<reference evidence="2 3" key="1">
    <citation type="submission" date="2016-02" db="EMBL/GenBank/DDBJ databases">
        <title>Genome analysis of coral dinoflagellate symbionts highlights evolutionary adaptations to a symbiotic lifestyle.</title>
        <authorList>
            <person name="Aranda M."/>
            <person name="Li Y."/>
            <person name="Liew Y.J."/>
            <person name="Baumgarten S."/>
            <person name="Simakov O."/>
            <person name="Wilson M."/>
            <person name="Piel J."/>
            <person name="Ashoor H."/>
            <person name="Bougouffa S."/>
            <person name="Bajic V.B."/>
            <person name="Ryu T."/>
            <person name="Ravasi T."/>
            <person name="Bayer T."/>
            <person name="Micklem G."/>
            <person name="Kim H."/>
            <person name="Bhak J."/>
            <person name="Lajeunesse T.C."/>
            <person name="Voolstra C.R."/>
        </authorList>
    </citation>
    <scope>NUCLEOTIDE SEQUENCE [LARGE SCALE GENOMIC DNA]</scope>
    <source>
        <strain evidence="2 3">CCMP2467</strain>
    </source>
</reference>
<name>A0A1Q9ENU9_SYMMI</name>
<proteinExistence type="predicted"/>
<dbReference type="AlphaFoldDB" id="A0A1Q9ENU9"/>
<feature type="transmembrane region" description="Helical" evidence="1">
    <location>
        <begin position="41"/>
        <end position="60"/>
    </location>
</feature>
<feature type="transmembrane region" description="Helical" evidence="1">
    <location>
        <begin position="126"/>
        <end position="145"/>
    </location>
</feature>
<dbReference type="EMBL" id="LSRX01000103">
    <property type="protein sequence ID" value="OLQ09109.1"/>
    <property type="molecule type" value="Genomic_DNA"/>
</dbReference>
<protein>
    <submittedName>
        <fullName evidence="2">Uncharacterized protein</fullName>
    </submittedName>
</protein>
<sequence length="155" mass="17304">MWLPVPQIPVGFIPTMPLLLVTALGAGSSVASQGKREASHHFSFGANIVIFVSVLWRIAAERPESGRPCFQRWGPFILTLLGCCLVMWDFIRHILLDHGGVFFPEEVLAMYRDDGGLTTMGRASQFTTITGFVIFLTGVIWFIAAPKKRRQQQQL</sequence>
<comment type="caution">
    <text evidence="2">The sequence shown here is derived from an EMBL/GenBank/DDBJ whole genome shotgun (WGS) entry which is preliminary data.</text>
</comment>
<keyword evidence="1" id="KW-0472">Membrane</keyword>
<keyword evidence="1" id="KW-0812">Transmembrane</keyword>
<feature type="transmembrane region" description="Helical" evidence="1">
    <location>
        <begin position="72"/>
        <end position="91"/>
    </location>
</feature>
<evidence type="ECO:0000313" key="3">
    <source>
        <dbReference type="Proteomes" id="UP000186817"/>
    </source>
</evidence>
<dbReference type="Proteomes" id="UP000186817">
    <property type="component" value="Unassembled WGS sequence"/>
</dbReference>
<accession>A0A1Q9ENU9</accession>
<gene>
    <name evidence="2" type="ORF">AK812_SmicGene7272</name>
</gene>
<dbReference type="OrthoDB" id="10288392at2759"/>
<keyword evidence="3" id="KW-1185">Reference proteome</keyword>
<organism evidence="2 3">
    <name type="scientific">Symbiodinium microadriaticum</name>
    <name type="common">Dinoflagellate</name>
    <name type="synonym">Zooxanthella microadriatica</name>
    <dbReference type="NCBI Taxonomy" id="2951"/>
    <lineage>
        <taxon>Eukaryota</taxon>
        <taxon>Sar</taxon>
        <taxon>Alveolata</taxon>
        <taxon>Dinophyceae</taxon>
        <taxon>Suessiales</taxon>
        <taxon>Symbiodiniaceae</taxon>
        <taxon>Symbiodinium</taxon>
    </lineage>
</organism>
<keyword evidence="1" id="KW-1133">Transmembrane helix</keyword>
<evidence type="ECO:0000313" key="2">
    <source>
        <dbReference type="EMBL" id="OLQ09109.1"/>
    </source>
</evidence>